<protein>
    <submittedName>
        <fullName evidence="5">Aste57867_13355 protein</fullName>
    </submittedName>
</protein>
<dbReference type="Proteomes" id="UP000332933">
    <property type="component" value="Unassembled WGS sequence"/>
</dbReference>
<gene>
    <name evidence="5" type="primary">Aste57867_13355</name>
    <name evidence="4" type="ORF">As57867_013305</name>
    <name evidence="5" type="ORF">ASTE57867_13355</name>
</gene>
<proteinExistence type="predicted"/>
<dbReference type="InterPro" id="IPR004273">
    <property type="entry name" value="Dynein_heavy_D6_P-loop"/>
</dbReference>
<evidence type="ECO:0000313" key="4">
    <source>
        <dbReference type="EMBL" id="KAF0695835.1"/>
    </source>
</evidence>
<dbReference type="InterPro" id="IPR026983">
    <property type="entry name" value="DHC"/>
</dbReference>
<dbReference type="Gene3D" id="1.20.1270.280">
    <property type="match status" value="1"/>
</dbReference>
<feature type="region of interest" description="Disordered" evidence="1">
    <location>
        <begin position="769"/>
        <end position="791"/>
    </location>
</feature>
<name>A0A485KYE5_9STRA</name>
<dbReference type="AlphaFoldDB" id="A0A485KYE5"/>
<dbReference type="InterPro" id="IPR041228">
    <property type="entry name" value="Dynein_C"/>
</dbReference>
<dbReference type="GO" id="GO:0008569">
    <property type="term" value="F:minus-end-directed microtubule motor activity"/>
    <property type="evidence" value="ECO:0007669"/>
    <property type="project" value="InterPro"/>
</dbReference>
<dbReference type="PANTHER" id="PTHR45703">
    <property type="entry name" value="DYNEIN HEAVY CHAIN"/>
    <property type="match status" value="1"/>
</dbReference>
<feature type="domain" description="Dynein heavy chain region D6 P-loop" evidence="2">
    <location>
        <begin position="262"/>
        <end position="372"/>
    </location>
</feature>
<evidence type="ECO:0000313" key="6">
    <source>
        <dbReference type="Proteomes" id="UP000332933"/>
    </source>
</evidence>
<dbReference type="EMBL" id="VJMH01005448">
    <property type="protein sequence ID" value="KAF0695835.1"/>
    <property type="molecule type" value="Genomic_DNA"/>
</dbReference>
<dbReference type="GO" id="GO:0007018">
    <property type="term" value="P:microtubule-based movement"/>
    <property type="evidence" value="ECO:0007669"/>
    <property type="project" value="InterPro"/>
</dbReference>
<dbReference type="Gene3D" id="3.40.50.300">
    <property type="entry name" value="P-loop containing nucleotide triphosphate hydrolases"/>
    <property type="match status" value="1"/>
</dbReference>
<evidence type="ECO:0000313" key="5">
    <source>
        <dbReference type="EMBL" id="VFT90194.1"/>
    </source>
</evidence>
<accession>A0A485KYE5</accession>
<reference evidence="4" key="2">
    <citation type="submission" date="2019-06" db="EMBL/GenBank/DDBJ databases">
        <title>Genomics analysis of Aphanomyces spp. identifies a new class of oomycete effector associated with host adaptation.</title>
        <authorList>
            <person name="Gaulin E."/>
        </authorList>
    </citation>
    <scope>NUCLEOTIDE SEQUENCE</scope>
    <source>
        <strain evidence="4">CBS 578.67</strain>
    </source>
</reference>
<dbReference type="InterPro" id="IPR027417">
    <property type="entry name" value="P-loop_NTPase"/>
</dbReference>
<dbReference type="GO" id="GO:0051959">
    <property type="term" value="F:dynein light intermediate chain binding"/>
    <property type="evidence" value="ECO:0007669"/>
    <property type="project" value="InterPro"/>
</dbReference>
<evidence type="ECO:0000259" key="3">
    <source>
        <dbReference type="Pfam" id="PF18199"/>
    </source>
</evidence>
<feature type="compositionally biased region" description="Acidic residues" evidence="1">
    <location>
        <begin position="88"/>
        <end position="105"/>
    </location>
</feature>
<dbReference type="Pfam" id="PF03028">
    <property type="entry name" value="Dynein_heavy"/>
    <property type="match status" value="1"/>
</dbReference>
<organism evidence="5 6">
    <name type="scientific">Aphanomyces stellatus</name>
    <dbReference type="NCBI Taxonomy" id="120398"/>
    <lineage>
        <taxon>Eukaryota</taxon>
        <taxon>Sar</taxon>
        <taxon>Stramenopiles</taxon>
        <taxon>Oomycota</taxon>
        <taxon>Saprolegniomycetes</taxon>
        <taxon>Saprolegniales</taxon>
        <taxon>Verrucalvaceae</taxon>
        <taxon>Aphanomyces</taxon>
    </lineage>
</organism>
<dbReference type="Pfam" id="PF18199">
    <property type="entry name" value="Dynein_C"/>
    <property type="match status" value="1"/>
</dbReference>
<feature type="region of interest" description="Disordered" evidence="1">
    <location>
        <begin position="84"/>
        <end position="105"/>
    </location>
</feature>
<dbReference type="PANTHER" id="PTHR45703:SF36">
    <property type="entry name" value="DYNEIN HEAVY CHAIN, CYTOPLASMIC"/>
    <property type="match status" value="1"/>
</dbReference>
<dbReference type="GO" id="GO:0045505">
    <property type="term" value="F:dynein intermediate chain binding"/>
    <property type="evidence" value="ECO:0007669"/>
    <property type="project" value="InterPro"/>
</dbReference>
<reference evidence="5 6" key="1">
    <citation type="submission" date="2019-03" db="EMBL/GenBank/DDBJ databases">
        <authorList>
            <person name="Gaulin E."/>
            <person name="Dumas B."/>
        </authorList>
    </citation>
    <scope>NUCLEOTIDE SEQUENCE [LARGE SCALE GENOMIC DNA]</scope>
    <source>
        <strain evidence="5">CBS 568.67</strain>
    </source>
</reference>
<feature type="domain" description="Dynein heavy chain C-terminal" evidence="3">
    <location>
        <begin position="622"/>
        <end position="813"/>
    </location>
</feature>
<evidence type="ECO:0000259" key="2">
    <source>
        <dbReference type="Pfam" id="PF03028"/>
    </source>
</evidence>
<keyword evidence="6" id="KW-1185">Reference proteome</keyword>
<dbReference type="GO" id="GO:0030286">
    <property type="term" value="C:dynein complex"/>
    <property type="evidence" value="ECO:0007669"/>
    <property type="project" value="InterPro"/>
</dbReference>
<sequence length="922" mass="100895">MQVCILWVCPRKWHIRGLWVHCSGDFVGWECVAWDTPGKLGKTAHTSVHIATRLVVDFLVSLRLQRTIEYDDKLEDEMAAALLVPPDEANDDEDDNDGDDDDDDAVNCIDVDVDEAAAHASDVWFWTLPSAPDFRFLVEPTMHPTEFLAVPCPGWIHHGGPWDGFTSFCVSALPKHKRKEITTSFQTELKFAWREFMDGPNTTRLALPVELTPLQRLCVVRVLRPDQLANEVLHFTRATLSMPTLSTAFTWTITDMAQSSSCRHPLVVVADAAGSDAMDAIRHAATRAKADVVVAAWHAFSEDDTLDKVLAVAAKTGQWVVLRHAEANAEWVTLVDRLFETSDVTTFHWDFRVWLCVQDPTKLPLTLLQQAVTRFQTTGASFREQLLLASSLAPTKGTNADTAIDHNDVLRLAFLHALLVSRSQYGRLGWHTPLDVDPTEFLALVQHHLDPFAHVYGARITSPWDAAVLKAVLDGFADGSHRAEWAKIIPAWSHQGRVLATAGSLMKLLRRTSTVDVTAGAVVAAAAAAGDNKLSLAAGNLPEMPTVDDPSWCGLAKASAALPLAAKTVAFVAALQAAFQPVLARQLPTASAVDDHIVSRTDAQHYSAFEALLEGCQLHPDDASKCAMHYDTPMHAAVLRELDAFREIRLVLVRTLVELQDCLVEDTLMPAPLAAIHAAVQANLTPLPWLVLARSTQTNLAKFQAHLLRQMKYFEGWLVHGPPDEHWAGAFLYPKHFFTTLRQHFARSTGIALQAIGVKTTVVVAAKVSSKDDDDDDDGGQGGAAAVDHAPSSNLPHALVTGLELMGVAWEQNDPEKKLMAHVVGHNSVGLPLTLRFSAFVVTEYDSLFDDSESRLRGELPVPIVHERAVAAAAPPMAVTSLDMAWYECLPVEHDVVGVAFLASAISAVDLVKRGAYIRIGD</sequence>
<dbReference type="EMBL" id="CAADRA010005469">
    <property type="protein sequence ID" value="VFT90194.1"/>
    <property type="molecule type" value="Genomic_DNA"/>
</dbReference>
<evidence type="ECO:0000256" key="1">
    <source>
        <dbReference type="SAM" id="MobiDB-lite"/>
    </source>
</evidence>